<dbReference type="EMBL" id="MFGW01000202">
    <property type="protein sequence ID" value="OGF60010.1"/>
    <property type="molecule type" value="Genomic_DNA"/>
</dbReference>
<dbReference type="InterPro" id="IPR000462">
    <property type="entry name" value="CDP-OH_P_trans"/>
</dbReference>
<dbReference type="GO" id="GO:0008654">
    <property type="term" value="P:phospholipid biosynthetic process"/>
    <property type="evidence" value="ECO:0007669"/>
    <property type="project" value="InterPro"/>
</dbReference>
<comment type="caution">
    <text evidence="2">The sequence shown here is derived from an EMBL/GenBank/DDBJ whole genome shotgun (WGS) entry which is preliminary data.</text>
</comment>
<dbReference type="GO" id="GO:0016020">
    <property type="term" value="C:membrane"/>
    <property type="evidence" value="ECO:0007669"/>
    <property type="project" value="InterPro"/>
</dbReference>
<proteinExistence type="predicted"/>
<feature type="transmembrane region" description="Helical" evidence="1">
    <location>
        <begin position="62"/>
        <end position="79"/>
    </location>
</feature>
<dbReference type="AlphaFoldDB" id="A0A1F5V9G7"/>
<dbReference type="Gene3D" id="1.20.120.1760">
    <property type="match status" value="1"/>
</dbReference>
<dbReference type="STRING" id="1817863.A2Y62_18510"/>
<feature type="transmembrane region" description="Helical" evidence="1">
    <location>
        <begin position="38"/>
        <end position="56"/>
    </location>
</feature>
<dbReference type="GO" id="GO:0016780">
    <property type="term" value="F:phosphotransferase activity, for other substituted phosphate groups"/>
    <property type="evidence" value="ECO:0007669"/>
    <property type="project" value="InterPro"/>
</dbReference>
<evidence type="ECO:0000256" key="1">
    <source>
        <dbReference type="SAM" id="Phobius"/>
    </source>
</evidence>
<keyword evidence="1" id="KW-1133">Transmembrane helix</keyword>
<sequence length="220" mass="25514">MGIEKQKRIQQSLLAPYEKKVLLYLAAKMPAWINSDHLTLLGFVAACLSGLFYYFARFDHIYLWWVNGMIFLNWFGDSLDGTLARYRNKQRPRYGYYVDHILDAIGTSAILWGMAFSGYINTNLALAVLCVYLVMSINSYLSASVFESFQISYWRFSPTELRVLMIIGNTFIFFKPIVHILGIPYLMFNIAFLVGLLLLSIMLVFHTIKNIIILYNQERI</sequence>
<reference evidence="2 3" key="1">
    <citation type="journal article" date="2016" name="Nat. Commun.">
        <title>Thousands of microbial genomes shed light on interconnected biogeochemical processes in an aquifer system.</title>
        <authorList>
            <person name="Anantharaman K."/>
            <person name="Brown C.T."/>
            <person name="Hug L.A."/>
            <person name="Sharon I."/>
            <person name="Castelle C.J."/>
            <person name="Probst A.J."/>
            <person name="Thomas B.C."/>
            <person name="Singh A."/>
            <person name="Wilkins M.J."/>
            <person name="Karaoz U."/>
            <person name="Brodie E.L."/>
            <person name="Williams K.H."/>
            <person name="Hubbard S.S."/>
            <person name="Banfield J.F."/>
        </authorList>
    </citation>
    <scope>NUCLEOTIDE SEQUENCE [LARGE SCALE GENOMIC DNA]</scope>
</reference>
<keyword evidence="1" id="KW-0812">Transmembrane</keyword>
<gene>
    <name evidence="2" type="ORF">A2Y62_18510</name>
</gene>
<dbReference type="Pfam" id="PF01066">
    <property type="entry name" value="CDP-OH_P_transf"/>
    <property type="match status" value="1"/>
</dbReference>
<dbReference type="InterPro" id="IPR043130">
    <property type="entry name" value="CDP-OH_PTrfase_TM_dom"/>
</dbReference>
<organism evidence="2 3">
    <name type="scientific">Candidatus Fischerbacteria bacterium RBG_13_37_8</name>
    <dbReference type="NCBI Taxonomy" id="1817863"/>
    <lineage>
        <taxon>Bacteria</taxon>
        <taxon>Candidatus Fischeribacteriota</taxon>
    </lineage>
</organism>
<evidence type="ECO:0008006" key="4">
    <source>
        <dbReference type="Google" id="ProtNLM"/>
    </source>
</evidence>
<dbReference type="Proteomes" id="UP000178943">
    <property type="component" value="Unassembled WGS sequence"/>
</dbReference>
<feature type="transmembrane region" description="Helical" evidence="1">
    <location>
        <begin position="100"/>
        <end position="120"/>
    </location>
</feature>
<name>A0A1F5V9G7_9BACT</name>
<feature type="transmembrane region" description="Helical" evidence="1">
    <location>
        <begin position="126"/>
        <end position="149"/>
    </location>
</feature>
<protein>
    <recommendedName>
        <fullName evidence="4">CDP-alcohol phosphatidyltransferase</fullName>
    </recommendedName>
</protein>
<evidence type="ECO:0000313" key="3">
    <source>
        <dbReference type="Proteomes" id="UP000178943"/>
    </source>
</evidence>
<evidence type="ECO:0000313" key="2">
    <source>
        <dbReference type="EMBL" id="OGF60010.1"/>
    </source>
</evidence>
<feature type="transmembrane region" description="Helical" evidence="1">
    <location>
        <begin position="186"/>
        <end position="205"/>
    </location>
</feature>
<feature type="transmembrane region" description="Helical" evidence="1">
    <location>
        <begin position="161"/>
        <end position="180"/>
    </location>
</feature>
<accession>A0A1F5V9G7</accession>
<keyword evidence="1" id="KW-0472">Membrane</keyword>